<proteinExistence type="predicted"/>
<dbReference type="InterPro" id="IPR043799">
    <property type="entry name" value="DUF5738"/>
</dbReference>
<name>A0A068XWV3_ECHMU</name>
<dbReference type="Proteomes" id="UP000017246">
    <property type="component" value="Unassembled WGS sequence"/>
</dbReference>
<gene>
    <name evidence="2" type="ORF">EmuJ_000389200</name>
</gene>
<feature type="domain" description="DUF5738" evidence="1">
    <location>
        <begin position="38"/>
        <end position="286"/>
    </location>
</feature>
<dbReference type="OrthoDB" id="6240115at2759"/>
<reference evidence="2" key="1">
    <citation type="journal article" date="2013" name="Nature">
        <title>The genomes of four tapeworm species reveal adaptations to parasitism.</title>
        <authorList>
            <person name="Tsai I.J."/>
            <person name="Zarowiecki M."/>
            <person name="Holroyd N."/>
            <person name="Garciarrubio A."/>
            <person name="Sanchez-Flores A."/>
            <person name="Brooks K.L."/>
            <person name="Tracey A."/>
            <person name="Bobes R.J."/>
            <person name="Fragoso G."/>
            <person name="Sciutto E."/>
            <person name="Aslett M."/>
            <person name="Beasley H."/>
            <person name="Bennett H.M."/>
            <person name="Cai J."/>
            <person name="Camicia F."/>
            <person name="Clark R."/>
            <person name="Cucher M."/>
            <person name="De Silva N."/>
            <person name="Day T.A."/>
            <person name="Deplazes P."/>
            <person name="Estrada K."/>
            <person name="Fernandez C."/>
            <person name="Holland P.W."/>
            <person name="Hou J."/>
            <person name="Hu S."/>
            <person name="Huckvale T."/>
            <person name="Hung S.S."/>
            <person name="Kamenetzky L."/>
            <person name="Keane J.A."/>
            <person name="Kiss F."/>
            <person name="Koziol U."/>
            <person name="Lambert O."/>
            <person name="Liu K."/>
            <person name="Luo X."/>
            <person name="Luo Y."/>
            <person name="Macchiaroli N."/>
            <person name="Nichol S."/>
            <person name="Paps J."/>
            <person name="Parkinson J."/>
            <person name="Pouchkina-Stantcheva N."/>
            <person name="Riddiford N."/>
            <person name="Rosenzvit M."/>
            <person name="Salinas G."/>
            <person name="Wasmuth J.D."/>
            <person name="Zamanian M."/>
            <person name="Zheng Y."/>
            <person name="Cai X."/>
            <person name="Soberon X."/>
            <person name="Olson P.D."/>
            <person name="Laclette J.P."/>
            <person name="Brehm K."/>
            <person name="Berriman M."/>
            <person name="Garciarrubio A."/>
            <person name="Bobes R.J."/>
            <person name="Fragoso G."/>
            <person name="Sanchez-Flores A."/>
            <person name="Estrada K."/>
            <person name="Cevallos M.A."/>
            <person name="Morett E."/>
            <person name="Gonzalez V."/>
            <person name="Portillo T."/>
            <person name="Ochoa-Leyva A."/>
            <person name="Jose M.V."/>
            <person name="Sciutto E."/>
            <person name="Landa A."/>
            <person name="Jimenez L."/>
            <person name="Valdes V."/>
            <person name="Carrero J.C."/>
            <person name="Larralde C."/>
            <person name="Morales-Montor J."/>
            <person name="Limon-Lason J."/>
            <person name="Soberon X."/>
            <person name="Laclette J.P."/>
        </authorList>
    </citation>
    <scope>NUCLEOTIDE SEQUENCE [LARGE SCALE GENOMIC DNA]</scope>
</reference>
<keyword evidence="3" id="KW-1185">Reference proteome</keyword>
<reference evidence="2" key="2">
    <citation type="submission" date="2015-11" db="EMBL/GenBank/DDBJ databases">
        <authorList>
            <person name="Zhang Y."/>
            <person name="Guo Z."/>
        </authorList>
    </citation>
    <scope>NUCLEOTIDE SEQUENCE</scope>
</reference>
<dbReference type="STRING" id="6211.A0A068XWV3"/>
<dbReference type="EMBL" id="LN902849">
    <property type="protein sequence ID" value="CDS36730.1"/>
    <property type="molecule type" value="Genomic_DNA"/>
</dbReference>
<evidence type="ECO:0000313" key="2">
    <source>
        <dbReference type="EMBL" id="CDS36730.1"/>
    </source>
</evidence>
<evidence type="ECO:0000259" key="1">
    <source>
        <dbReference type="Pfam" id="PF19009"/>
    </source>
</evidence>
<dbReference type="AlphaFoldDB" id="A0A068XWV3"/>
<accession>A0A068XWV3</accession>
<dbReference type="Pfam" id="PF19009">
    <property type="entry name" value="DUF5738"/>
    <property type="match status" value="1"/>
</dbReference>
<protein>
    <recommendedName>
        <fullName evidence="1">DUF5738 domain-containing protein</fullName>
    </recommendedName>
</protein>
<evidence type="ECO:0000313" key="3">
    <source>
        <dbReference type="Proteomes" id="UP000017246"/>
    </source>
</evidence>
<sequence length="447" mass="50987">MSNLFHRLRNLSYDKIGLPRSTGQDRDAAITSPPATTTTFVGGSRLTRGRTLASEIDWYKHRVEALVHFLDRIAPQWWDHMYPFGESGKLVRRPSRTADNLRAAHNRLVARLTRLTPRVIVSSTNAVMSIEEAEVVPILPPSLMRGRSTARAVEAHVIGMEKQLAIVFTFVRRLSEIERLKQQIILYTMDWIKADSNDQQMRAQRRGRLVQHVQPCLIENHEGVAALIRHYFRRRSHPKNEEKIKQILDSSDDAKMQLKYAFSGITADSICSTNRLIMELIKTSHLEGFSREAFDGETAKMTNRSSQQPLFENLIGPSIKEVFEWTKRYKSDDAHSTSISTEWLKFGKTALFGETFEPKSIKYDLYDGSEEEKEEEDDLVESGRRVLSDLSRHEGKATSTGVVGDRGQHYLHNSISMNVGLSGDENPNTAEGYRLIQIRENTVERCV</sequence>
<dbReference type="OMA" id="YKHRVEA"/>
<organism evidence="2 3">
    <name type="scientific">Echinococcus multilocularis</name>
    <name type="common">Fox tapeworm</name>
    <dbReference type="NCBI Taxonomy" id="6211"/>
    <lineage>
        <taxon>Eukaryota</taxon>
        <taxon>Metazoa</taxon>
        <taxon>Spiralia</taxon>
        <taxon>Lophotrochozoa</taxon>
        <taxon>Platyhelminthes</taxon>
        <taxon>Cestoda</taxon>
        <taxon>Eucestoda</taxon>
        <taxon>Cyclophyllidea</taxon>
        <taxon>Taeniidae</taxon>
        <taxon>Echinococcus</taxon>
    </lineage>
</organism>